<dbReference type="CDD" id="cd18817">
    <property type="entry name" value="GH43f_LbAraf43-like"/>
    <property type="match status" value="1"/>
</dbReference>
<proteinExistence type="inferred from homology"/>
<dbReference type="InterPro" id="IPR006710">
    <property type="entry name" value="Glyco_hydro_43"/>
</dbReference>
<feature type="active site" description="Proton acceptor" evidence="5">
    <location>
        <position position="15"/>
    </location>
</feature>
<evidence type="ECO:0000256" key="3">
    <source>
        <dbReference type="ARBA" id="ARBA00022801"/>
    </source>
</evidence>
<keyword evidence="3 7" id="KW-0378">Hydrolase</keyword>
<dbReference type="Pfam" id="PF04616">
    <property type="entry name" value="Glyco_hydro_43"/>
    <property type="match status" value="1"/>
</dbReference>
<evidence type="ECO:0000256" key="7">
    <source>
        <dbReference type="RuleBase" id="RU361187"/>
    </source>
</evidence>
<dbReference type="KEGG" id="mint:C7M51_00046"/>
<keyword evidence="9" id="KW-1185">Reference proteome</keyword>
<evidence type="ECO:0000313" key="8">
    <source>
        <dbReference type="EMBL" id="QHM69793.1"/>
    </source>
</evidence>
<dbReference type="SUPFAM" id="SSF75005">
    <property type="entry name" value="Arabinanase/levansucrase/invertase"/>
    <property type="match status" value="1"/>
</dbReference>
<dbReference type="GO" id="GO:0005975">
    <property type="term" value="P:carbohydrate metabolic process"/>
    <property type="evidence" value="ECO:0007669"/>
    <property type="project" value="InterPro"/>
</dbReference>
<keyword evidence="2" id="KW-0732">Signal</keyword>
<evidence type="ECO:0000256" key="1">
    <source>
        <dbReference type="ARBA" id="ARBA00009865"/>
    </source>
</evidence>
<organism evidence="8 9">
    <name type="scientific">Mixta intestinalis</name>
    <dbReference type="NCBI Taxonomy" id="1615494"/>
    <lineage>
        <taxon>Bacteria</taxon>
        <taxon>Pseudomonadati</taxon>
        <taxon>Pseudomonadota</taxon>
        <taxon>Gammaproteobacteria</taxon>
        <taxon>Enterobacterales</taxon>
        <taxon>Erwiniaceae</taxon>
        <taxon>Mixta</taxon>
    </lineage>
</organism>
<protein>
    <submittedName>
        <fullName evidence="8">Extracellular exo-alpha-(1-&gt;5)-L-arabinofuranosidase</fullName>
        <ecNumber evidence="8">3.2.1.55</ecNumber>
    </submittedName>
</protein>
<feature type="active site" description="Proton donor" evidence="5">
    <location>
        <position position="194"/>
    </location>
</feature>
<dbReference type="PANTHER" id="PTHR43817">
    <property type="entry name" value="GLYCOSYL HYDROLASE"/>
    <property type="match status" value="1"/>
</dbReference>
<dbReference type="InterPro" id="IPR016828">
    <property type="entry name" value="Alpha-L-arabinofuranosidase"/>
</dbReference>
<evidence type="ECO:0000256" key="6">
    <source>
        <dbReference type="PIRSR" id="PIRSR606710-2"/>
    </source>
</evidence>
<dbReference type="InterPro" id="IPR023296">
    <property type="entry name" value="Glyco_hydro_beta-prop_sf"/>
</dbReference>
<dbReference type="PIRSF" id="PIRSF025414">
    <property type="entry name" value="Alpha-L-arabinofuranosidase"/>
    <property type="match status" value="1"/>
</dbReference>
<comment type="similarity">
    <text evidence="1 7">Belongs to the glycosyl hydrolase 43 family.</text>
</comment>
<dbReference type="GO" id="GO:0046556">
    <property type="term" value="F:alpha-L-arabinofuranosidase activity"/>
    <property type="evidence" value="ECO:0007669"/>
    <property type="project" value="UniProtKB-EC"/>
</dbReference>
<dbReference type="Proteomes" id="UP000464053">
    <property type="component" value="Chromosome"/>
</dbReference>
<dbReference type="Gene3D" id="2.115.10.20">
    <property type="entry name" value="Glycosyl hydrolase domain, family 43"/>
    <property type="match status" value="1"/>
</dbReference>
<evidence type="ECO:0000256" key="2">
    <source>
        <dbReference type="ARBA" id="ARBA00022729"/>
    </source>
</evidence>
<name>A0A6P1PU29_9GAMM</name>
<dbReference type="RefSeq" id="WP_160619620.1">
    <property type="nucleotide sequence ID" value="NZ_CP028271.1"/>
</dbReference>
<evidence type="ECO:0000313" key="9">
    <source>
        <dbReference type="Proteomes" id="UP000464053"/>
    </source>
</evidence>
<accession>A0A6P1PU29</accession>
<dbReference type="PANTHER" id="PTHR43817:SF1">
    <property type="entry name" value="HYDROLASE, FAMILY 43, PUTATIVE (AFU_ORTHOLOGUE AFUA_3G01660)-RELATED"/>
    <property type="match status" value="1"/>
</dbReference>
<keyword evidence="4 7" id="KW-0326">Glycosidase</keyword>
<dbReference type="EMBL" id="CP028271">
    <property type="protein sequence ID" value="QHM69793.1"/>
    <property type="molecule type" value="Genomic_DNA"/>
</dbReference>
<feature type="site" description="Important for catalytic activity, responsible for pKa modulation of the active site Glu and correct orientation of both the proton donor and substrate" evidence="6">
    <location>
        <position position="133"/>
    </location>
</feature>
<sequence length="327" mass="37629">MITQWPNPFIEQRADPFILRHQDRYYFIASVPEYDRLELRCASTILDLVQAEATVIWRKPDVGPQSALIWAPEIHHINGQWVIYFAAAPSREIKEGLFQHRMYALTCDDADPLSGRWEDRGRIQTPLNSFSLDATTFHHQGRQWYLWAQKDPAIPGNSNLYLAELENPWTLKGRPVMLSRPEYEWECAGFSVNEGPAVIRHGQRLFVSYSASATDENYCLGLLWIDINDDPLQPAHWNKSARPVFTTSWENRQYGPGHNSFTVDEAGNDLLVYHARNYTEIEGDPLWDPNRHTRIKTLRWDASGMPDFGIPPADTSAELHQRAVNGE</sequence>
<dbReference type="AlphaFoldDB" id="A0A6P1PU29"/>
<dbReference type="EC" id="3.2.1.55" evidence="8"/>
<evidence type="ECO:0000256" key="5">
    <source>
        <dbReference type="PIRSR" id="PIRSR606710-1"/>
    </source>
</evidence>
<gene>
    <name evidence="8" type="ORF">C7M51_00046</name>
</gene>
<dbReference type="OrthoDB" id="177947at2"/>
<reference evidence="8 9" key="1">
    <citation type="submission" date="2018-03" db="EMBL/GenBank/DDBJ databases">
        <title>Pantoea intestinalis SRCM103226 isolated form the mealworm.</title>
        <authorList>
            <person name="Jeong D.-Y."/>
            <person name="Kim J.W."/>
        </authorList>
    </citation>
    <scope>NUCLEOTIDE SEQUENCE [LARGE SCALE GENOMIC DNA]</scope>
    <source>
        <strain evidence="8 9">SRCM103226</strain>
    </source>
</reference>
<evidence type="ECO:0000256" key="4">
    <source>
        <dbReference type="ARBA" id="ARBA00023295"/>
    </source>
</evidence>